<dbReference type="PANTHER" id="PTHR22652:SF0">
    <property type="entry name" value="NUCLEOPORIN NUP43"/>
    <property type="match status" value="1"/>
</dbReference>
<name>A0AAN5CQE2_9BILA</name>
<evidence type="ECO:0000313" key="6">
    <source>
        <dbReference type="Proteomes" id="UP001328107"/>
    </source>
</evidence>
<dbReference type="SMART" id="SM00320">
    <property type="entry name" value="WD40"/>
    <property type="match status" value="4"/>
</dbReference>
<keyword evidence="4" id="KW-0539">Nucleus</keyword>
<keyword evidence="6" id="KW-1185">Reference proteome</keyword>
<reference evidence="6" key="1">
    <citation type="submission" date="2022-10" db="EMBL/GenBank/DDBJ databases">
        <title>Genome assembly of Pristionchus species.</title>
        <authorList>
            <person name="Yoshida K."/>
            <person name="Sommer R.J."/>
        </authorList>
    </citation>
    <scope>NUCLEOTIDE SEQUENCE [LARGE SCALE GENOMIC DNA]</scope>
    <source>
        <strain evidence="6">RS5460</strain>
    </source>
</reference>
<keyword evidence="2" id="KW-0853">WD repeat</keyword>
<feature type="non-terminal residue" evidence="5">
    <location>
        <position position="1"/>
    </location>
</feature>
<accession>A0AAN5CQE2</accession>
<sequence>SMLAAAMKHSPQLSTYADGDNAGNVPSQRLLSKATHSSLLINNRPTRISFLSSPSSFLTACLGPQPSLLLYGPATADDDEAFRQLAHVNLPADPNDMTFLGANESCFVVPLVDGSVHVVMVDENEKGIRPFHRIVTHEGAEATCVSAVDSSIIVGGSDGKVVMIDAVQNESRVVTRSGAGIECMTTLSGGAVVATGNMAGMINLWDLRSPSSAITPQFTVSPKVFGDSCTALAAHPAQTNILAGGYESGSISFIDARGGNRDQPPETKNTFELASGPITKMSFHPVLSDNLFASSVDGSLVHWDAAANSQAGLSTSTLTRLSPWLSSTLESSSIFNALQTDEYPATVNSFSIKDDSILIACDNQQIRHTTGMTLV</sequence>
<protein>
    <recommendedName>
        <fullName evidence="7">Nucleoporin Nup43</fullName>
    </recommendedName>
</protein>
<evidence type="ECO:0000256" key="2">
    <source>
        <dbReference type="ARBA" id="ARBA00022574"/>
    </source>
</evidence>
<dbReference type="AlphaFoldDB" id="A0AAN5CQE2"/>
<evidence type="ECO:0000256" key="4">
    <source>
        <dbReference type="ARBA" id="ARBA00023242"/>
    </source>
</evidence>
<proteinExistence type="predicted"/>
<dbReference type="Proteomes" id="UP001328107">
    <property type="component" value="Unassembled WGS sequence"/>
</dbReference>
<dbReference type="InterPro" id="IPR036322">
    <property type="entry name" value="WD40_repeat_dom_sf"/>
</dbReference>
<evidence type="ECO:0000313" key="5">
    <source>
        <dbReference type="EMBL" id="GMR48680.1"/>
    </source>
</evidence>
<organism evidence="5 6">
    <name type="scientific">Pristionchus mayeri</name>
    <dbReference type="NCBI Taxonomy" id="1317129"/>
    <lineage>
        <taxon>Eukaryota</taxon>
        <taxon>Metazoa</taxon>
        <taxon>Ecdysozoa</taxon>
        <taxon>Nematoda</taxon>
        <taxon>Chromadorea</taxon>
        <taxon>Rhabditida</taxon>
        <taxon>Rhabditina</taxon>
        <taxon>Diplogasteromorpha</taxon>
        <taxon>Diplogasteroidea</taxon>
        <taxon>Neodiplogasteridae</taxon>
        <taxon>Pristionchus</taxon>
    </lineage>
</organism>
<dbReference type="PANTHER" id="PTHR22652">
    <property type="entry name" value="NUCLEOPORIN NUP43"/>
    <property type="match status" value="1"/>
</dbReference>
<evidence type="ECO:0000256" key="1">
    <source>
        <dbReference type="ARBA" id="ARBA00004123"/>
    </source>
</evidence>
<dbReference type="InterPro" id="IPR015943">
    <property type="entry name" value="WD40/YVTN_repeat-like_dom_sf"/>
</dbReference>
<comment type="caution">
    <text evidence="5">The sequence shown here is derived from an EMBL/GenBank/DDBJ whole genome shotgun (WGS) entry which is preliminary data.</text>
</comment>
<dbReference type="EMBL" id="BTRK01000004">
    <property type="protein sequence ID" value="GMR48680.1"/>
    <property type="molecule type" value="Genomic_DNA"/>
</dbReference>
<dbReference type="GO" id="GO:0031080">
    <property type="term" value="C:nuclear pore outer ring"/>
    <property type="evidence" value="ECO:0007669"/>
    <property type="project" value="TreeGrafter"/>
</dbReference>
<comment type="subcellular location">
    <subcellularLocation>
        <location evidence="1">Nucleus</location>
    </subcellularLocation>
</comment>
<evidence type="ECO:0000256" key="3">
    <source>
        <dbReference type="ARBA" id="ARBA00022737"/>
    </source>
</evidence>
<keyword evidence="3" id="KW-0677">Repeat</keyword>
<dbReference type="Gene3D" id="2.130.10.10">
    <property type="entry name" value="YVTN repeat-like/Quinoprotein amine dehydrogenase"/>
    <property type="match status" value="1"/>
</dbReference>
<dbReference type="InterPro" id="IPR001680">
    <property type="entry name" value="WD40_rpt"/>
</dbReference>
<evidence type="ECO:0008006" key="7">
    <source>
        <dbReference type="Google" id="ProtNLM"/>
    </source>
</evidence>
<dbReference type="SUPFAM" id="SSF50978">
    <property type="entry name" value="WD40 repeat-like"/>
    <property type="match status" value="1"/>
</dbReference>
<gene>
    <name evidence="5" type="ORF">PMAYCL1PPCAC_18875</name>
</gene>